<keyword evidence="6" id="KW-1185">Reference proteome</keyword>
<dbReference type="HOGENOM" id="CLU_191960_2_1_9"/>
<proteinExistence type="evidence at transcript level"/>
<dbReference type="PATRIC" id="fig|866895.3.peg.1680"/>
<evidence type="ECO:0000313" key="6">
    <source>
        <dbReference type="Proteomes" id="UP000007397"/>
    </source>
</evidence>
<dbReference type="STRING" id="866895.HBHAL_2662"/>
<dbReference type="eggNOG" id="ENOG5030B7D">
    <property type="taxonomic scope" value="Bacteria"/>
</dbReference>
<dbReference type="GO" id="GO:0030436">
    <property type="term" value="P:asexual sporulation"/>
    <property type="evidence" value="ECO:0007669"/>
    <property type="project" value="UniProtKB-UniRule"/>
</dbReference>
<organism evidence="5 6">
    <name type="scientific">Halobacillus halophilus (strain ATCC 35676 / DSM 2266 / JCM 20832 / KCTC 3685 / LMG 17431 / NBRC 102448 / NCIMB 2269)</name>
    <name type="common">Sporosarcina halophila</name>
    <dbReference type="NCBI Taxonomy" id="866895"/>
    <lineage>
        <taxon>Bacteria</taxon>
        <taxon>Bacillati</taxon>
        <taxon>Bacillota</taxon>
        <taxon>Bacilli</taxon>
        <taxon>Bacillales</taxon>
        <taxon>Bacillaceae</taxon>
        <taxon>Halobacillus</taxon>
    </lineage>
</organism>
<name>I0JLJ2_HALH3</name>
<protein>
    <recommendedName>
        <fullName evidence="4">Small, acid-soluble spore protein H</fullName>
        <shortName evidence="4">SASP H</shortName>
    </recommendedName>
</protein>
<dbReference type="InterPro" id="IPR012610">
    <property type="entry name" value="SASP_SspH"/>
</dbReference>
<evidence type="ECO:0000256" key="1">
    <source>
        <dbReference type="ARBA" id="ARBA00004288"/>
    </source>
</evidence>
<keyword evidence="3 4" id="KW-0749">Sporulation</keyword>
<evidence type="ECO:0000256" key="3">
    <source>
        <dbReference type="ARBA" id="ARBA00022969"/>
    </source>
</evidence>
<dbReference type="NCBIfam" id="TIGR02861">
    <property type="entry name" value="SASP_H"/>
    <property type="match status" value="1"/>
</dbReference>
<comment type="subcellular location">
    <subcellularLocation>
        <location evidence="1 4">Spore core</location>
    </subcellularLocation>
</comment>
<dbReference type="HAMAP" id="MF_00667">
    <property type="entry name" value="SspH"/>
    <property type="match status" value="1"/>
</dbReference>
<dbReference type="GO" id="GO:0042601">
    <property type="term" value="C:endospore-forming forespore"/>
    <property type="evidence" value="ECO:0007669"/>
    <property type="project" value="InterPro"/>
</dbReference>
<reference evidence="5 6" key="1">
    <citation type="journal article" date="2013" name="Environ. Microbiol.">
        <title>Chloride and organic osmolytes: a hybrid strategy to cope with elevated salinities by the moderately halophilic, chloride-dependent bacterium Halobacillus halophilus.</title>
        <authorList>
            <person name="Saum S.H."/>
            <person name="Pfeiffer F."/>
            <person name="Palm P."/>
            <person name="Rampp M."/>
            <person name="Schuster S.C."/>
            <person name="Muller V."/>
            <person name="Oesterhelt D."/>
        </authorList>
    </citation>
    <scope>NUCLEOTIDE SEQUENCE [LARGE SCALE GENOMIC DNA]</scope>
    <source>
        <strain evidence="6">ATCC 35676 / DSM 2266 / JCM 20832 / KCTC 3685 / LMG 17431 / NBRC 102448 / NCIMB 2269</strain>
    </source>
</reference>
<dbReference type="KEGG" id="hhd:HBHAL_2662"/>
<dbReference type="GO" id="GO:0030435">
    <property type="term" value="P:sporulation resulting in formation of a cellular spore"/>
    <property type="evidence" value="ECO:0007669"/>
    <property type="project" value="UniProtKB-KW"/>
</dbReference>
<dbReference type="AlphaFoldDB" id="I0JLJ2"/>
<sequence length="66" mass="7885">MLLMNKERAKEIFHSPEMIAVTHEDRPIYIEEVIERSETARIHPVDQPNVFQEVPLYELKETEVQH</sequence>
<comment type="similarity">
    <text evidence="2 4">Belongs to the SspH family.</text>
</comment>
<dbReference type="Proteomes" id="UP000007397">
    <property type="component" value="Chromosome"/>
</dbReference>
<evidence type="ECO:0000256" key="4">
    <source>
        <dbReference type="HAMAP-Rule" id="MF_00667"/>
    </source>
</evidence>
<dbReference type="EMBL" id="HE717023">
    <property type="protein sequence ID" value="CCG45012.1"/>
    <property type="molecule type" value="Genomic_DNA"/>
</dbReference>
<evidence type="ECO:0000256" key="2">
    <source>
        <dbReference type="ARBA" id="ARBA00006573"/>
    </source>
</evidence>
<comment type="induction">
    <text evidence="4">Expressed only in the forespore compartment of sporulating cells.</text>
</comment>
<dbReference type="Pfam" id="PF08141">
    <property type="entry name" value="SspH"/>
    <property type="match status" value="1"/>
</dbReference>
<accession>I0JLJ2</accession>
<gene>
    <name evidence="4" type="primary">sspH</name>
    <name evidence="5" type="ordered locus">HBHAL_2662</name>
</gene>
<evidence type="ECO:0000313" key="5">
    <source>
        <dbReference type="EMBL" id="CCG45012.1"/>
    </source>
</evidence>